<gene>
    <name evidence="2" type="primary">GH18624_0</name>
    <name evidence="2" type="ORF">g.1693</name>
</gene>
<accession>A0A0A1XE99</accession>
<dbReference type="EMBL" id="GBXI01004543">
    <property type="protein sequence ID" value="JAD09749.1"/>
    <property type="molecule type" value="Transcribed_RNA"/>
</dbReference>
<dbReference type="GeneID" id="105220687"/>
<reference evidence="2" key="1">
    <citation type="submission" date="2014-11" db="EMBL/GenBank/DDBJ databases">
        <authorList>
            <person name="Geib S."/>
        </authorList>
    </citation>
    <scope>NUCLEOTIDE SEQUENCE</scope>
</reference>
<reference evidence="2" key="2">
    <citation type="journal article" date="2015" name="Gigascience">
        <title>Reconstructing a comprehensive transcriptome assembly of a white-pupal translocated strain of the pest fruit fly Bactrocera cucurbitae.</title>
        <authorList>
            <person name="Sim S.B."/>
            <person name="Calla B."/>
            <person name="Hall B."/>
            <person name="DeRego T."/>
            <person name="Geib S.M."/>
        </authorList>
    </citation>
    <scope>NUCLEOTIDE SEQUENCE</scope>
</reference>
<evidence type="ECO:0000256" key="1">
    <source>
        <dbReference type="SAM" id="MobiDB-lite"/>
    </source>
</evidence>
<protein>
    <submittedName>
        <fullName evidence="2">Lateral signaling target protein 2 homolog</fullName>
    </submittedName>
</protein>
<feature type="region of interest" description="Disordered" evidence="1">
    <location>
        <begin position="52"/>
        <end position="101"/>
    </location>
</feature>
<sequence>MYSTNNTNRISIPKIRATQNSTKMKVYEMFVSVMLSLLLLASSAFSAAVTIPNAPSEQPTPPNIYGGAAPPEAGPPSVSPIPSAAPTSTVRPLYGNTPKAS</sequence>
<organism evidence="2">
    <name type="scientific">Zeugodacus cucurbitae</name>
    <name type="common">Melon fruit fly</name>
    <name type="synonym">Bactrocera cucurbitae</name>
    <dbReference type="NCBI Taxonomy" id="28588"/>
    <lineage>
        <taxon>Eukaryota</taxon>
        <taxon>Metazoa</taxon>
        <taxon>Ecdysozoa</taxon>
        <taxon>Arthropoda</taxon>
        <taxon>Hexapoda</taxon>
        <taxon>Insecta</taxon>
        <taxon>Pterygota</taxon>
        <taxon>Neoptera</taxon>
        <taxon>Endopterygota</taxon>
        <taxon>Diptera</taxon>
        <taxon>Brachycera</taxon>
        <taxon>Muscomorpha</taxon>
        <taxon>Tephritoidea</taxon>
        <taxon>Tephritidae</taxon>
        <taxon>Zeugodacus</taxon>
        <taxon>Zeugodacus</taxon>
    </lineage>
</organism>
<proteinExistence type="predicted"/>
<dbReference type="AlphaFoldDB" id="A0A0A1XE99"/>
<feature type="compositionally biased region" description="Low complexity" evidence="1">
    <location>
        <begin position="80"/>
        <end position="90"/>
    </location>
</feature>
<name>A0A0A1XE99_ZEUCU</name>
<evidence type="ECO:0000313" key="2">
    <source>
        <dbReference type="EMBL" id="JAD09749.1"/>
    </source>
</evidence>